<dbReference type="OrthoDB" id="12860at2"/>
<reference evidence="5 6" key="2">
    <citation type="submission" date="2019-06" db="EMBL/GenBank/DDBJ databases">
        <title>Co-occurence of chitin degradation, pigmentation and bioactivity in marine Pseudoalteromonas.</title>
        <authorList>
            <person name="Sonnenschein E.C."/>
            <person name="Bech P.K."/>
        </authorList>
    </citation>
    <scope>NUCLEOTIDE SEQUENCE [LARGE SCALE GENOMIC DNA]</scope>
    <source>
        <strain evidence="6">S3790</strain>
        <strain evidence="4 5">S3895</strain>
    </source>
</reference>
<protein>
    <recommendedName>
        <fullName evidence="1">Glycine cleavage system transcriptional repressor</fullName>
    </recommendedName>
</protein>
<name>A0A5S3UZP4_9GAMM</name>
<dbReference type="Proteomes" id="UP000307217">
    <property type="component" value="Unassembled WGS sequence"/>
</dbReference>
<reference evidence="3" key="3">
    <citation type="submission" date="2019-09" db="EMBL/GenBank/DDBJ databases">
        <title>Co-occurence of chitin degradation, pigmentation and bioactivity in marine Pseudoalteromonas.</title>
        <authorList>
            <person name="Sonnenschein E.C."/>
            <person name="Bech P.K."/>
        </authorList>
    </citation>
    <scope>NUCLEOTIDE SEQUENCE</scope>
    <source>
        <strain evidence="3">S3790</strain>
    </source>
</reference>
<dbReference type="SUPFAM" id="SSF55021">
    <property type="entry name" value="ACT-like"/>
    <property type="match status" value="2"/>
</dbReference>
<evidence type="ECO:0000256" key="1">
    <source>
        <dbReference type="PIRNR" id="PIRNR028103"/>
    </source>
</evidence>
<evidence type="ECO:0000313" key="5">
    <source>
        <dbReference type="Proteomes" id="UP000307164"/>
    </source>
</evidence>
<keyword evidence="1" id="KW-0963">Cytoplasm</keyword>
<dbReference type="PANTHER" id="PTHR34875:SF6">
    <property type="entry name" value="UPF0237 PROTEIN MJ1558"/>
    <property type="match status" value="1"/>
</dbReference>
<evidence type="ECO:0000313" key="6">
    <source>
        <dbReference type="Proteomes" id="UP000307217"/>
    </source>
</evidence>
<dbReference type="EMBL" id="PNBW01000117">
    <property type="protein sequence ID" value="TMO71081.1"/>
    <property type="molecule type" value="Genomic_DNA"/>
</dbReference>
<keyword evidence="1" id="KW-0804">Transcription</keyword>
<keyword evidence="5" id="KW-1185">Reference proteome</keyword>
<dbReference type="PROSITE" id="PS51671">
    <property type="entry name" value="ACT"/>
    <property type="match status" value="1"/>
</dbReference>
<dbReference type="Proteomes" id="UP000307164">
    <property type="component" value="Unassembled WGS sequence"/>
</dbReference>
<evidence type="ECO:0000259" key="2">
    <source>
        <dbReference type="PROSITE" id="PS51671"/>
    </source>
</evidence>
<dbReference type="InterPro" id="IPR045865">
    <property type="entry name" value="ACT-like_dom_sf"/>
</dbReference>
<dbReference type="InterPro" id="IPR016867">
    <property type="entry name" value="GcvR"/>
</dbReference>
<dbReference type="InterPro" id="IPR050990">
    <property type="entry name" value="UPF0237/GcvR_regulator"/>
</dbReference>
<feature type="domain" description="ACT" evidence="2">
    <location>
        <begin position="5"/>
        <end position="78"/>
    </location>
</feature>
<dbReference type="InterPro" id="IPR002912">
    <property type="entry name" value="ACT_dom"/>
</dbReference>
<comment type="subcellular location">
    <subcellularLocation>
        <location evidence="1">Cytoplasm</location>
    </subcellularLocation>
</comment>
<dbReference type="Gene3D" id="3.30.70.260">
    <property type="match status" value="2"/>
</dbReference>
<dbReference type="GO" id="GO:0005737">
    <property type="term" value="C:cytoplasm"/>
    <property type="evidence" value="ECO:0007669"/>
    <property type="project" value="UniProtKB-SubCell"/>
</dbReference>
<evidence type="ECO:0000313" key="4">
    <source>
        <dbReference type="EMBL" id="TMO71081.1"/>
    </source>
</evidence>
<dbReference type="PIRSF" id="PIRSF028103">
    <property type="entry name" value="GcvR"/>
    <property type="match status" value="1"/>
</dbReference>
<gene>
    <name evidence="3" type="ORF">CWC19_19300</name>
    <name evidence="4" type="ORF">CWC20_18490</name>
</gene>
<dbReference type="Pfam" id="PF13740">
    <property type="entry name" value="ACT_6"/>
    <property type="match status" value="1"/>
</dbReference>
<reference evidence="3 6" key="1">
    <citation type="submission" date="2018-01" db="EMBL/GenBank/DDBJ databases">
        <authorList>
            <person name="Paulsen S."/>
            <person name="Gram L.K."/>
        </authorList>
    </citation>
    <scope>NUCLEOTIDE SEQUENCE [LARGE SCALE GENOMIC DNA]</scope>
    <source>
        <strain evidence="3 6">S3790</strain>
        <strain evidence="4">S3895</strain>
    </source>
</reference>
<dbReference type="RefSeq" id="WP_138593529.1">
    <property type="nucleotide sequence ID" value="NZ_PNBW01000117.1"/>
</dbReference>
<dbReference type="GO" id="GO:0006355">
    <property type="term" value="P:regulation of DNA-templated transcription"/>
    <property type="evidence" value="ECO:0007669"/>
    <property type="project" value="UniProtKB-UniRule"/>
</dbReference>
<dbReference type="AlphaFoldDB" id="A0A5S3UZP4"/>
<dbReference type="EMBL" id="PNBX01000120">
    <property type="protein sequence ID" value="TMO63196.1"/>
    <property type="molecule type" value="Genomic_DNA"/>
</dbReference>
<accession>A0A5S3UZP4</accession>
<proteinExistence type="predicted"/>
<organism evidence="3 6">
    <name type="scientific">Pseudoalteromonas aurantia</name>
    <dbReference type="NCBI Taxonomy" id="43654"/>
    <lineage>
        <taxon>Bacteria</taxon>
        <taxon>Pseudomonadati</taxon>
        <taxon>Pseudomonadota</taxon>
        <taxon>Gammaproteobacteria</taxon>
        <taxon>Alteromonadales</taxon>
        <taxon>Pseudoalteromonadaceae</taxon>
        <taxon>Pseudoalteromonas</taxon>
    </lineage>
</organism>
<sequence length="168" mass="18247">MKQLVLTIIGKDRPGLVEEISSTLLKHHGNWLTSNLSHLAGQFAGIVQVEIAEEHLQEIQGALQTLPGLEVKLELGELELAPQPPETLNLVITGNDRPGIVQELAAVIRHKGANITHLNSRQQSAPNWGVPIFSAFATVTLPIGMHKDNVIEALESITSDLIVDIEPE</sequence>
<keyword evidence="1" id="KW-0678">Repressor</keyword>
<dbReference type="CDD" id="cd04869">
    <property type="entry name" value="ACT_GcvR_2"/>
    <property type="match status" value="1"/>
</dbReference>
<evidence type="ECO:0000313" key="3">
    <source>
        <dbReference type="EMBL" id="TMO63196.1"/>
    </source>
</evidence>
<comment type="caution">
    <text evidence="3">The sequence shown here is derived from an EMBL/GenBank/DDBJ whole genome shotgun (WGS) entry which is preliminary data.</text>
</comment>
<dbReference type="PANTHER" id="PTHR34875">
    <property type="entry name" value="UPF0237 PROTEIN MJ1558"/>
    <property type="match status" value="1"/>
</dbReference>